<dbReference type="InterPro" id="IPR054549">
    <property type="entry name" value="UVB_sens_RUS_dom"/>
</dbReference>
<evidence type="ECO:0000259" key="6">
    <source>
        <dbReference type="Pfam" id="PF04884"/>
    </source>
</evidence>
<sequence>MPRYQIFNSLQAFCSSLAGLIASRATLEGFGVGKASASATDALLLTVLQDVFGRLSTIAGGYYLGTSLYPEAKTYRLLADVLFEASTVLNTLSPLLATVHLPIAALCLSAAMGALCGVSAGGSKSALTLHFASPMGGKGDVGEISAKDGSKETVLSLLGMLLGSLIVPHLHSKWSTYSVLFLMIAGHFAFNYKGVRGVALRSLNKQRTGITWTSYRSRAFGLRDNKSKPHLSPEWVASRERIFQRAGTLRDALSDEILGHCIIGTSLTSLLSTSGPAFHENFKDTIACFKDERYILFFDPSYIESPKGLPLLHICLKTRCKPQDQLKGWVHALELARTCATATTGGHASLISASYRGLDDAFGLFIQHMRNMGWDVKEGALMSGAPGAVLLSVSSIEVESGDDEDGLESKKDI</sequence>
<comment type="similarity">
    <text evidence="2">Belongs to the RUS1 family.</text>
</comment>
<dbReference type="Pfam" id="PF04884">
    <property type="entry name" value="UVB_sens_prot"/>
    <property type="match status" value="1"/>
</dbReference>
<organism evidence="7 8">
    <name type="scientific">Athelia psychrophila</name>
    <dbReference type="NCBI Taxonomy" id="1759441"/>
    <lineage>
        <taxon>Eukaryota</taxon>
        <taxon>Fungi</taxon>
        <taxon>Dikarya</taxon>
        <taxon>Basidiomycota</taxon>
        <taxon>Agaricomycotina</taxon>
        <taxon>Agaricomycetes</taxon>
        <taxon>Agaricomycetidae</taxon>
        <taxon>Atheliales</taxon>
        <taxon>Atheliaceae</taxon>
        <taxon>Athelia</taxon>
    </lineage>
</organism>
<evidence type="ECO:0000256" key="5">
    <source>
        <dbReference type="ARBA" id="ARBA00023136"/>
    </source>
</evidence>
<comment type="subcellular location">
    <subcellularLocation>
        <location evidence="1">Membrane</location>
    </subcellularLocation>
</comment>
<protein>
    <submittedName>
        <fullName evidence="7">DUF647-domain-containing protein</fullName>
    </submittedName>
</protein>
<dbReference type="GO" id="GO:0016020">
    <property type="term" value="C:membrane"/>
    <property type="evidence" value="ECO:0007669"/>
    <property type="project" value="UniProtKB-SubCell"/>
</dbReference>
<dbReference type="AlphaFoldDB" id="A0A166BMP0"/>
<reference evidence="7 8" key="1">
    <citation type="journal article" date="2016" name="Mol. Biol. Evol.">
        <title>Comparative Genomics of Early-Diverging Mushroom-Forming Fungi Provides Insights into the Origins of Lignocellulose Decay Capabilities.</title>
        <authorList>
            <person name="Nagy L.G."/>
            <person name="Riley R."/>
            <person name="Tritt A."/>
            <person name="Adam C."/>
            <person name="Daum C."/>
            <person name="Floudas D."/>
            <person name="Sun H."/>
            <person name="Yadav J.S."/>
            <person name="Pangilinan J."/>
            <person name="Larsson K.H."/>
            <person name="Matsuura K."/>
            <person name="Barry K."/>
            <person name="Labutti K."/>
            <person name="Kuo R."/>
            <person name="Ohm R.A."/>
            <person name="Bhattacharya S.S."/>
            <person name="Shirouzu T."/>
            <person name="Yoshinaga Y."/>
            <person name="Martin F.M."/>
            <person name="Grigoriev I.V."/>
            <person name="Hibbett D.S."/>
        </authorList>
    </citation>
    <scope>NUCLEOTIDE SEQUENCE [LARGE SCALE GENOMIC DNA]</scope>
    <source>
        <strain evidence="7 8">CBS 109695</strain>
    </source>
</reference>
<keyword evidence="8" id="KW-1185">Reference proteome</keyword>
<dbReference type="EMBL" id="KV417642">
    <property type="protein sequence ID" value="KZP12802.1"/>
    <property type="molecule type" value="Genomic_DNA"/>
</dbReference>
<dbReference type="PANTHER" id="PTHR12770:SF31">
    <property type="entry name" value="RUS FAMILY MEMBER 1"/>
    <property type="match status" value="1"/>
</dbReference>
<proteinExistence type="inferred from homology"/>
<evidence type="ECO:0000256" key="1">
    <source>
        <dbReference type="ARBA" id="ARBA00004370"/>
    </source>
</evidence>
<dbReference type="OrthoDB" id="364779at2759"/>
<keyword evidence="3" id="KW-0812">Transmembrane</keyword>
<dbReference type="Proteomes" id="UP000076532">
    <property type="component" value="Unassembled WGS sequence"/>
</dbReference>
<evidence type="ECO:0000256" key="3">
    <source>
        <dbReference type="ARBA" id="ARBA00022692"/>
    </source>
</evidence>
<evidence type="ECO:0000313" key="7">
    <source>
        <dbReference type="EMBL" id="KZP12802.1"/>
    </source>
</evidence>
<gene>
    <name evidence="7" type="ORF">FIBSPDRAFT_754399</name>
</gene>
<evidence type="ECO:0000256" key="4">
    <source>
        <dbReference type="ARBA" id="ARBA00022989"/>
    </source>
</evidence>
<name>A0A166BMP0_9AGAM</name>
<evidence type="ECO:0000313" key="8">
    <source>
        <dbReference type="Proteomes" id="UP000076532"/>
    </source>
</evidence>
<evidence type="ECO:0000256" key="2">
    <source>
        <dbReference type="ARBA" id="ARBA00007558"/>
    </source>
</evidence>
<keyword evidence="4" id="KW-1133">Transmembrane helix</keyword>
<accession>A0A166BMP0</accession>
<dbReference type="PANTHER" id="PTHR12770">
    <property type="entry name" value="RUS1 FAMILY PROTEIN C16ORF58"/>
    <property type="match status" value="1"/>
</dbReference>
<feature type="domain" description="Protein root UVB sensitive/RUS" evidence="6">
    <location>
        <begin position="3"/>
        <end position="216"/>
    </location>
</feature>
<keyword evidence="5" id="KW-0472">Membrane</keyword>
<dbReference type="InterPro" id="IPR006968">
    <property type="entry name" value="RUS_fam"/>
</dbReference>